<sequence length="608" mass="64134">MKQLKHFIHPIAVAAIFFAATACTQDGLTDDTRLPEGQYPLQIAAVTLSVEGGEAQPWGAPQTRVSETEDGTGSKWDGDEEIDVQIEGSTETATYIVQAGGTVTSNAPLYWSDRDDHTVNAWYPATNTPLDLSDQTDGLAYLLHGKGRGNYEKPVELIFTHSLAKVRVTPSNDIANDEVTSLQLYTYTTCTHTQGKINTEDAQKGWIKMKKCEYNGVTCWEANVVPDYEITKLMANGDDKERELSASINPKAGSFYNITLNKDKGYTVSEDGKTYTVYTADGLLAWNKAVQNDLTLNCTLTADITLTGEWTPIGTDYRNSYTGTFDGDNHTISGLIVTGSDEYAGLFGYIGSGGTVKNVKLENVRITSDYQYAYVGGVAGNNDGAIENCSVSGSVSGNSTYNSVGGVVGYQWGGSITGCSSSATVQGTGSVGGVVGQTNSGATLTACYSTENVTLESNNSDNNYAGGVVGSNSFSTLIACYATGNVTGTGTGTGSIYVGGVTGNNASGTLTACYHAKGTVNGPDEYTGGVAGRNFKDSMFGGGIITACYWGSNPNTGIGENQAGTGDTEKVDGDWTDAVTQMNKALSDTGWQYESSSGNEPPMLQKVQ</sequence>
<evidence type="ECO:0000259" key="3">
    <source>
        <dbReference type="Pfam" id="PF07581"/>
    </source>
</evidence>
<feature type="region of interest" description="Disordered" evidence="1">
    <location>
        <begin position="54"/>
        <end position="78"/>
    </location>
</feature>
<name>A0A9D2A509_9BACE</name>
<feature type="domain" description="GLUG" evidence="3">
    <location>
        <begin position="401"/>
        <end position="425"/>
    </location>
</feature>
<feature type="region of interest" description="Disordered" evidence="1">
    <location>
        <begin position="588"/>
        <end position="608"/>
    </location>
</feature>
<proteinExistence type="predicted"/>
<dbReference type="CDD" id="cd13120">
    <property type="entry name" value="BF2867_like_N"/>
    <property type="match status" value="1"/>
</dbReference>
<dbReference type="SUPFAM" id="SSF51126">
    <property type="entry name" value="Pectin lyase-like"/>
    <property type="match status" value="1"/>
</dbReference>
<dbReference type="Pfam" id="PF07581">
    <property type="entry name" value="Glug"/>
    <property type="match status" value="3"/>
</dbReference>
<feature type="compositionally biased region" description="Polar residues" evidence="1">
    <location>
        <begin position="588"/>
        <end position="599"/>
    </location>
</feature>
<reference evidence="4" key="2">
    <citation type="submission" date="2021-04" db="EMBL/GenBank/DDBJ databases">
        <authorList>
            <person name="Gilroy R."/>
        </authorList>
    </citation>
    <scope>NUCLEOTIDE SEQUENCE</scope>
    <source>
        <strain evidence="4">ChiHjej12B11-24981</strain>
    </source>
</reference>
<keyword evidence="2" id="KW-0732">Signal</keyword>
<evidence type="ECO:0000313" key="4">
    <source>
        <dbReference type="EMBL" id="HIZ01541.1"/>
    </source>
</evidence>
<dbReference type="AlphaFoldDB" id="A0A9D2A509"/>
<dbReference type="PROSITE" id="PS51257">
    <property type="entry name" value="PROKAR_LIPOPROTEIN"/>
    <property type="match status" value="1"/>
</dbReference>
<feature type="chain" id="PRO_5039732064" description="GLUG domain-containing protein" evidence="2">
    <location>
        <begin position="23"/>
        <end position="608"/>
    </location>
</feature>
<comment type="caution">
    <text evidence="4">The sequence shown here is derived from an EMBL/GenBank/DDBJ whole genome shotgun (WGS) entry which is preliminary data.</text>
</comment>
<feature type="domain" description="GLUG" evidence="3">
    <location>
        <begin position="373"/>
        <end position="396"/>
    </location>
</feature>
<evidence type="ECO:0000256" key="1">
    <source>
        <dbReference type="SAM" id="MobiDB-lite"/>
    </source>
</evidence>
<dbReference type="InterPro" id="IPR011493">
    <property type="entry name" value="GLUG"/>
</dbReference>
<accession>A0A9D2A509</accession>
<feature type="domain" description="GLUG" evidence="3">
    <location>
        <begin position="462"/>
        <end position="487"/>
    </location>
</feature>
<evidence type="ECO:0000313" key="5">
    <source>
        <dbReference type="Proteomes" id="UP000824023"/>
    </source>
</evidence>
<protein>
    <recommendedName>
        <fullName evidence="3">GLUG domain-containing protein</fullName>
    </recommendedName>
</protein>
<organism evidence="4 5">
    <name type="scientific">Candidatus Bacteroides merdipullorum</name>
    <dbReference type="NCBI Taxonomy" id="2838474"/>
    <lineage>
        <taxon>Bacteria</taxon>
        <taxon>Pseudomonadati</taxon>
        <taxon>Bacteroidota</taxon>
        <taxon>Bacteroidia</taxon>
        <taxon>Bacteroidales</taxon>
        <taxon>Bacteroidaceae</taxon>
        <taxon>Bacteroides</taxon>
    </lineage>
</organism>
<gene>
    <name evidence="4" type="ORF">H9819_04710</name>
</gene>
<evidence type="ECO:0000256" key="2">
    <source>
        <dbReference type="SAM" id="SignalP"/>
    </source>
</evidence>
<dbReference type="EMBL" id="DXCK01000065">
    <property type="protein sequence ID" value="HIZ01541.1"/>
    <property type="molecule type" value="Genomic_DNA"/>
</dbReference>
<dbReference type="InterPro" id="IPR011050">
    <property type="entry name" value="Pectin_lyase_fold/virulence"/>
</dbReference>
<dbReference type="Proteomes" id="UP000824023">
    <property type="component" value="Unassembled WGS sequence"/>
</dbReference>
<dbReference type="Gene3D" id="2.160.20.110">
    <property type="match status" value="1"/>
</dbReference>
<feature type="signal peptide" evidence="2">
    <location>
        <begin position="1"/>
        <end position="22"/>
    </location>
</feature>
<reference evidence="4" key="1">
    <citation type="journal article" date="2021" name="PeerJ">
        <title>Extensive microbial diversity within the chicken gut microbiome revealed by metagenomics and culture.</title>
        <authorList>
            <person name="Gilroy R."/>
            <person name="Ravi A."/>
            <person name="Getino M."/>
            <person name="Pursley I."/>
            <person name="Horton D.L."/>
            <person name="Alikhan N.F."/>
            <person name="Baker D."/>
            <person name="Gharbi K."/>
            <person name="Hall N."/>
            <person name="Watson M."/>
            <person name="Adriaenssens E.M."/>
            <person name="Foster-Nyarko E."/>
            <person name="Jarju S."/>
            <person name="Secka A."/>
            <person name="Antonio M."/>
            <person name="Oren A."/>
            <person name="Chaudhuri R.R."/>
            <person name="La Ragione R."/>
            <person name="Hildebrand F."/>
            <person name="Pallen M.J."/>
        </authorList>
    </citation>
    <scope>NUCLEOTIDE SEQUENCE</scope>
    <source>
        <strain evidence="4">ChiHjej12B11-24981</strain>
    </source>
</reference>